<protein>
    <submittedName>
        <fullName evidence="1">Uncharacterized protein</fullName>
    </submittedName>
</protein>
<evidence type="ECO:0000313" key="1">
    <source>
        <dbReference type="EMBL" id="OTP77777.1"/>
    </source>
</evidence>
<gene>
    <name evidence="1" type="ORF">PAMC26577_07440</name>
</gene>
<dbReference type="Proteomes" id="UP000195221">
    <property type="component" value="Unassembled WGS sequence"/>
</dbReference>
<proteinExistence type="predicted"/>
<organism evidence="1 2">
    <name type="scientific">Caballeronia sordidicola</name>
    <name type="common">Burkholderia sordidicola</name>
    <dbReference type="NCBI Taxonomy" id="196367"/>
    <lineage>
        <taxon>Bacteria</taxon>
        <taxon>Pseudomonadati</taxon>
        <taxon>Pseudomonadota</taxon>
        <taxon>Betaproteobacteria</taxon>
        <taxon>Burkholderiales</taxon>
        <taxon>Burkholderiaceae</taxon>
        <taxon>Caballeronia</taxon>
    </lineage>
</organism>
<dbReference type="AlphaFoldDB" id="A0A242N277"/>
<reference evidence="1 2" key="1">
    <citation type="submission" date="2017-03" db="EMBL/GenBank/DDBJ databases">
        <title>Genome analysis of strain PAMC 26577.</title>
        <authorList>
            <person name="Oh H.-M."/>
            <person name="Yang J.-A."/>
        </authorList>
    </citation>
    <scope>NUCLEOTIDE SEQUENCE [LARGE SCALE GENOMIC DNA]</scope>
    <source>
        <strain evidence="1 2">PAMC 26577</strain>
    </source>
</reference>
<name>A0A242N277_CABSO</name>
<dbReference type="EMBL" id="NBTZ01000029">
    <property type="protein sequence ID" value="OTP77777.1"/>
    <property type="molecule type" value="Genomic_DNA"/>
</dbReference>
<accession>A0A242N277</accession>
<sequence length="50" mass="5782">MDGAQPQVARGTTAFPVAFDMFQKLAHDGWRQFFDCHSVDCMITKFGREW</sequence>
<evidence type="ECO:0000313" key="2">
    <source>
        <dbReference type="Proteomes" id="UP000195221"/>
    </source>
</evidence>
<comment type="caution">
    <text evidence="1">The sequence shown here is derived from an EMBL/GenBank/DDBJ whole genome shotgun (WGS) entry which is preliminary data.</text>
</comment>